<dbReference type="RefSeq" id="XP_067817956.1">
    <property type="nucleotide sequence ID" value="XM_067959501.1"/>
</dbReference>
<dbReference type="KEGG" id="blac:94345172"/>
<feature type="region of interest" description="Disordered" evidence="2">
    <location>
        <begin position="486"/>
        <end position="523"/>
    </location>
</feature>
<name>A0A976FKH7_BRELC</name>
<feature type="compositionally biased region" description="Basic residues" evidence="2">
    <location>
        <begin position="492"/>
        <end position="506"/>
    </location>
</feature>
<evidence type="ECO:0000256" key="1">
    <source>
        <dbReference type="SAM" id="Coils"/>
    </source>
</evidence>
<dbReference type="AlphaFoldDB" id="A0A976FKH7"/>
<evidence type="ECO:0000313" key="3">
    <source>
        <dbReference type="EMBL" id="TDH68457.1"/>
    </source>
</evidence>
<feature type="coiled-coil region" evidence="1">
    <location>
        <begin position="245"/>
        <end position="272"/>
    </location>
</feature>
<keyword evidence="4" id="KW-1185">Reference proteome</keyword>
<dbReference type="Proteomes" id="UP000294530">
    <property type="component" value="Unassembled WGS sequence"/>
</dbReference>
<reference evidence="3 4" key="1">
    <citation type="journal article" date="2021" name="Genome Biol.">
        <title>AFLAP: assembly-free linkage analysis pipeline using k-mers from genome sequencing data.</title>
        <authorList>
            <person name="Fletcher K."/>
            <person name="Zhang L."/>
            <person name="Gil J."/>
            <person name="Han R."/>
            <person name="Cavanaugh K."/>
            <person name="Michelmore R."/>
        </authorList>
    </citation>
    <scope>NUCLEOTIDE SEQUENCE [LARGE SCALE GENOMIC DNA]</scope>
    <source>
        <strain evidence="3 4">SF5</strain>
    </source>
</reference>
<gene>
    <name evidence="3" type="ORF">CCR75_001398</name>
</gene>
<keyword evidence="1" id="KW-0175">Coiled coil</keyword>
<comment type="caution">
    <text evidence="3">The sequence shown here is derived from an EMBL/GenBank/DDBJ whole genome shotgun (WGS) entry which is preliminary data.</text>
</comment>
<accession>A0A976FKH7</accession>
<proteinExistence type="predicted"/>
<evidence type="ECO:0000256" key="2">
    <source>
        <dbReference type="SAM" id="MobiDB-lite"/>
    </source>
</evidence>
<protein>
    <submittedName>
        <fullName evidence="3">Uncharacterized protein</fullName>
    </submittedName>
</protein>
<organism evidence="3 4">
    <name type="scientific">Bremia lactucae</name>
    <name type="common">Lettuce downy mildew</name>
    <dbReference type="NCBI Taxonomy" id="4779"/>
    <lineage>
        <taxon>Eukaryota</taxon>
        <taxon>Sar</taxon>
        <taxon>Stramenopiles</taxon>
        <taxon>Oomycota</taxon>
        <taxon>Peronosporomycetes</taxon>
        <taxon>Peronosporales</taxon>
        <taxon>Peronosporaceae</taxon>
        <taxon>Bremia</taxon>
    </lineage>
</organism>
<dbReference type="GeneID" id="94345172"/>
<sequence length="551" mass="64150">MTPAPKMEVLMRPMDMLQRPLRVISDSSMTMRFSLPSSFLQSHPVQSSAALVKSKMVENVIDDISESWEERDWDTEVMPTLTPASKFQELDEWEQKSMPDLPDDFPRLIVNLTRIQRQHFPVSKEEKKIDMMEVFRTIETALHQHYTQLVEVLFEQKTCFHCTYGNSHAMINNLHAAYPEDSFAMVDYPTMIDNVPLHEFLYHLSCPSKWKSVEYLKDCLRQCSRDIRWKRSVITELEVLAELESQQSNQKMKRLSDDIDELSRLRDSFRAKLEKIAKVDCKRSGQYLMLRKLEDIENRLGQLLNKYFTEPVLENRECYGAFGHSGNENGIQVGMNVLDMVIAMVFSRLPRDLSQQTTTQEHYQMLFDHHIHILRLWKKDFGRLPPQSRAAPVINGSESDTRDVFNSKDEHCVSKISDQTDIEKQAEAFSVYCQIDDSKSDNRESEHFVTNDAGYNVEDKTCQDNDMDGYNADFDSDHSEEEQTITMQVTSQRKKSHRKHTKRSIRRTSQLEQLQSERLGGNTDRDCAPFRPFACTGAVNLLRLAKEKELF</sequence>
<dbReference type="OrthoDB" id="20120at2759"/>
<evidence type="ECO:0000313" key="4">
    <source>
        <dbReference type="Proteomes" id="UP000294530"/>
    </source>
</evidence>
<dbReference type="EMBL" id="SHOA02000016">
    <property type="protein sequence ID" value="TDH68457.1"/>
    <property type="molecule type" value="Genomic_DNA"/>
</dbReference>